<feature type="transmembrane region" description="Helical" evidence="12">
    <location>
        <begin position="255"/>
        <end position="275"/>
    </location>
</feature>
<dbReference type="GO" id="GO:0004984">
    <property type="term" value="F:olfactory receptor activity"/>
    <property type="evidence" value="ECO:0007669"/>
    <property type="project" value="InterPro"/>
</dbReference>
<keyword evidence="8 12" id="KW-0472">Membrane</keyword>
<evidence type="ECO:0000256" key="3">
    <source>
        <dbReference type="ARBA" id="ARBA00022606"/>
    </source>
</evidence>
<dbReference type="InterPro" id="IPR000725">
    <property type="entry name" value="Olfact_rcpt"/>
</dbReference>
<evidence type="ECO:0000256" key="10">
    <source>
        <dbReference type="ARBA" id="ARBA00023224"/>
    </source>
</evidence>
<dbReference type="GO" id="GO:0004930">
    <property type="term" value="F:G protein-coupled receptor activity"/>
    <property type="evidence" value="ECO:0007669"/>
    <property type="project" value="UniProtKB-KW"/>
</dbReference>
<keyword evidence="4 11" id="KW-0812">Transmembrane</keyword>
<evidence type="ECO:0000256" key="7">
    <source>
        <dbReference type="ARBA" id="ARBA00023040"/>
    </source>
</evidence>
<evidence type="ECO:0000256" key="11">
    <source>
        <dbReference type="RuleBase" id="RU000688"/>
    </source>
</evidence>
<dbReference type="PRINTS" id="PR00237">
    <property type="entry name" value="GPCRRHODOPSN"/>
</dbReference>
<comment type="similarity">
    <text evidence="11">Belongs to the G-protein coupled receptor 1 family.</text>
</comment>
<keyword evidence="15" id="KW-1185">Reference proteome</keyword>
<evidence type="ECO:0000256" key="2">
    <source>
        <dbReference type="ARBA" id="ARBA00022475"/>
    </source>
</evidence>
<evidence type="ECO:0000256" key="5">
    <source>
        <dbReference type="ARBA" id="ARBA00022725"/>
    </source>
</evidence>
<evidence type="ECO:0000256" key="6">
    <source>
        <dbReference type="ARBA" id="ARBA00022989"/>
    </source>
</evidence>
<accession>A0A2K6UQF8</accession>
<keyword evidence="7 11" id="KW-0297">G-protein coupled receptor</keyword>
<evidence type="ECO:0000256" key="1">
    <source>
        <dbReference type="ARBA" id="ARBA00004651"/>
    </source>
</evidence>
<dbReference type="InterPro" id="IPR017452">
    <property type="entry name" value="GPCR_Rhodpsn_7TM"/>
</dbReference>
<feature type="transmembrane region" description="Helical" evidence="12">
    <location>
        <begin position="180"/>
        <end position="209"/>
    </location>
</feature>
<dbReference type="GO" id="GO:0005886">
    <property type="term" value="C:plasma membrane"/>
    <property type="evidence" value="ECO:0007669"/>
    <property type="project" value="UniProtKB-SubCell"/>
</dbReference>
<dbReference type="AlphaFoldDB" id="A0A2K6UQF8"/>
<keyword evidence="10 11" id="KW-0807">Transducer</keyword>
<dbReference type="SUPFAM" id="SSF81321">
    <property type="entry name" value="Family A G protein-coupled receptor-like"/>
    <property type="match status" value="1"/>
</dbReference>
<keyword evidence="2 12" id="KW-1003">Cell membrane</keyword>
<organism evidence="14 15">
    <name type="scientific">Saimiri boliviensis boliviensis</name>
    <name type="common">Bolivian squirrel monkey</name>
    <dbReference type="NCBI Taxonomy" id="39432"/>
    <lineage>
        <taxon>Eukaryota</taxon>
        <taxon>Metazoa</taxon>
        <taxon>Chordata</taxon>
        <taxon>Craniata</taxon>
        <taxon>Vertebrata</taxon>
        <taxon>Euteleostomi</taxon>
        <taxon>Mammalia</taxon>
        <taxon>Eutheria</taxon>
        <taxon>Euarchontoglires</taxon>
        <taxon>Primates</taxon>
        <taxon>Haplorrhini</taxon>
        <taxon>Platyrrhini</taxon>
        <taxon>Cebidae</taxon>
        <taxon>Saimiriinae</taxon>
        <taxon>Saimiri</taxon>
    </lineage>
</organism>
<proteinExistence type="inferred from homology"/>
<name>A0A2K6UQF8_SAIBB</name>
<evidence type="ECO:0000256" key="4">
    <source>
        <dbReference type="ARBA" id="ARBA00022692"/>
    </source>
</evidence>
<evidence type="ECO:0000259" key="13">
    <source>
        <dbReference type="PROSITE" id="PS50262"/>
    </source>
</evidence>
<evidence type="ECO:0000256" key="12">
    <source>
        <dbReference type="RuleBase" id="RU363047"/>
    </source>
</evidence>
<protein>
    <recommendedName>
        <fullName evidence="12">Olfactory receptor</fullName>
    </recommendedName>
</protein>
<evidence type="ECO:0000256" key="9">
    <source>
        <dbReference type="ARBA" id="ARBA00023170"/>
    </source>
</evidence>
<dbReference type="FunFam" id="1.20.1070.10:FF:000004">
    <property type="entry name" value="Olfactory receptor"/>
    <property type="match status" value="1"/>
</dbReference>
<dbReference type="OMA" id="DLCAIQM"/>
<comment type="subcellular location">
    <subcellularLocation>
        <location evidence="1 12">Cell membrane</location>
        <topology evidence="1 12">Multi-pass membrane protein</topology>
    </subcellularLocation>
</comment>
<dbReference type="Ensembl" id="ENSSBOT00000051000.1">
    <property type="protein sequence ID" value="ENSSBOP00000034082.1"/>
    <property type="gene ID" value="ENSSBOG00000033210.1"/>
</dbReference>
<feature type="transmembrane region" description="Helical" evidence="12">
    <location>
        <begin position="83"/>
        <end position="103"/>
    </location>
</feature>
<dbReference type="PROSITE" id="PS50262">
    <property type="entry name" value="G_PROTEIN_RECEP_F1_2"/>
    <property type="match status" value="1"/>
</dbReference>
<dbReference type="PRINTS" id="PR00245">
    <property type="entry name" value="OLFACTORYR"/>
</dbReference>
<dbReference type="Gene3D" id="1.20.1070.10">
    <property type="entry name" value="Rhodopsin 7-helix transmembrane proteins"/>
    <property type="match status" value="1"/>
</dbReference>
<reference evidence="14" key="1">
    <citation type="submission" date="2025-08" db="UniProtKB">
        <authorList>
            <consortium name="Ensembl"/>
        </authorList>
    </citation>
    <scope>IDENTIFICATION</scope>
</reference>
<feature type="transmembrane region" description="Helical" evidence="12">
    <location>
        <begin position="221"/>
        <end position="243"/>
    </location>
</feature>
<keyword evidence="3 12" id="KW-0716">Sensory transduction</keyword>
<keyword evidence="6 12" id="KW-1133">Transmembrane helix</keyword>
<dbReference type="InterPro" id="IPR000276">
    <property type="entry name" value="GPCR_Rhodpsn"/>
</dbReference>
<dbReference type="GeneTree" id="ENSGT01140000282514"/>
<reference evidence="14" key="2">
    <citation type="submission" date="2025-09" db="UniProtKB">
        <authorList>
            <consortium name="Ensembl"/>
        </authorList>
    </citation>
    <scope>IDENTIFICATION</scope>
</reference>
<dbReference type="Pfam" id="PF13853">
    <property type="entry name" value="7tm_4"/>
    <property type="match status" value="2"/>
</dbReference>
<keyword evidence="5 12" id="KW-0552">Olfaction</keyword>
<evidence type="ECO:0000313" key="15">
    <source>
        <dbReference type="Proteomes" id="UP000233220"/>
    </source>
</evidence>
<evidence type="ECO:0000256" key="8">
    <source>
        <dbReference type="ARBA" id="ARBA00023136"/>
    </source>
</evidence>
<keyword evidence="9 11" id="KW-0675">Receptor</keyword>
<dbReference type="PROSITE" id="PS00237">
    <property type="entry name" value="G_PROTEIN_RECEP_F1_1"/>
    <property type="match status" value="1"/>
</dbReference>
<sequence>MKTLENCTVFTDFVFLGLSGTQDVQQGLFVLFFLIYGVTVIANLGMILLIKMDLTLHTPMYYFLSNLSLCDVCYSSTVSPKMLMYLFGAFADVECLMLAVMAYDRYVAICNPLLYTVTMSRRHCTQLVGVAYFVGLVDSAVHTCCTFRLSFCNSNVINHFFCDIPPLLALSNSATFINEIVMFAFIGCVVGCSIVTVFLSYSYIIIIILKMSSAEGRLKAFSTCTSHLMAVAVFHGTLLFMYFRPSSSYSMETDKMASVFYTVVIPMLNPLIYSLRNKDVKGALKKAVSTKLCSVMTL</sequence>
<feature type="domain" description="G-protein coupled receptors family 1 profile" evidence="13">
    <location>
        <begin position="42"/>
        <end position="273"/>
    </location>
</feature>
<evidence type="ECO:0000313" key="14">
    <source>
        <dbReference type="Ensembl" id="ENSSBOP00000034082.1"/>
    </source>
</evidence>
<dbReference type="PANTHER" id="PTHR48018">
    <property type="entry name" value="OLFACTORY RECEPTOR"/>
    <property type="match status" value="1"/>
</dbReference>
<feature type="transmembrane region" description="Helical" evidence="12">
    <location>
        <begin position="28"/>
        <end position="50"/>
    </location>
</feature>
<dbReference type="Proteomes" id="UP000233220">
    <property type="component" value="Unplaced"/>
</dbReference>